<keyword evidence="5" id="KW-0175">Coiled coil</keyword>
<feature type="domain" description="HTH gntR-type" evidence="6">
    <location>
        <begin position="8"/>
        <end position="76"/>
    </location>
</feature>
<sequence>MKSQRVAAHPYQELAYSIMEQIERGELPPGTKLPSVRTLAKDHDVSSMTAQKALSQLAQDGYAESVAGLGYFAKEPPSSPAASNVGESLAEVAQQLHQLQSEVGTLAARLERLEQRSAD</sequence>
<evidence type="ECO:0000256" key="1">
    <source>
        <dbReference type="ARBA" id="ARBA00022898"/>
    </source>
</evidence>
<dbReference type="InterPro" id="IPR036390">
    <property type="entry name" value="WH_DNA-bd_sf"/>
</dbReference>
<accession>A0ABU6AFG7</accession>
<dbReference type="CDD" id="cd07377">
    <property type="entry name" value="WHTH_GntR"/>
    <property type="match status" value="1"/>
</dbReference>
<organism evidence="7 8">
    <name type="scientific">Saccharopolyspora mangrovi</name>
    <dbReference type="NCBI Taxonomy" id="3082379"/>
    <lineage>
        <taxon>Bacteria</taxon>
        <taxon>Bacillati</taxon>
        <taxon>Actinomycetota</taxon>
        <taxon>Actinomycetes</taxon>
        <taxon>Pseudonocardiales</taxon>
        <taxon>Pseudonocardiaceae</taxon>
        <taxon>Saccharopolyspora</taxon>
    </lineage>
</organism>
<dbReference type="EMBL" id="JAWLNX010000017">
    <property type="protein sequence ID" value="MEB3370213.1"/>
    <property type="molecule type" value="Genomic_DNA"/>
</dbReference>
<dbReference type="Pfam" id="PF00392">
    <property type="entry name" value="GntR"/>
    <property type="match status" value="1"/>
</dbReference>
<keyword evidence="4" id="KW-0804">Transcription</keyword>
<keyword evidence="3" id="KW-0238">DNA-binding</keyword>
<evidence type="ECO:0000313" key="8">
    <source>
        <dbReference type="Proteomes" id="UP001327093"/>
    </source>
</evidence>
<keyword evidence="2" id="KW-0805">Transcription regulation</keyword>
<comment type="caution">
    <text evidence="7">The sequence shown here is derived from an EMBL/GenBank/DDBJ whole genome shotgun (WGS) entry which is preliminary data.</text>
</comment>
<reference evidence="7 8" key="1">
    <citation type="submission" date="2023-10" db="EMBL/GenBank/DDBJ databases">
        <title>Saccharopolyspora sp. nov., isolated from mangrove soil.</title>
        <authorList>
            <person name="Lu Y."/>
            <person name="Liu W."/>
        </authorList>
    </citation>
    <scope>NUCLEOTIDE SEQUENCE [LARGE SCALE GENOMIC DNA]</scope>
    <source>
        <strain evidence="7 8">S2-29</strain>
    </source>
</reference>
<dbReference type="SMART" id="SM00345">
    <property type="entry name" value="HTH_GNTR"/>
    <property type="match status" value="1"/>
</dbReference>
<evidence type="ECO:0000256" key="4">
    <source>
        <dbReference type="ARBA" id="ARBA00023163"/>
    </source>
</evidence>
<evidence type="ECO:0000259" key="6">
    <source>
        <dbReference type="PROSITE" id="PS50949"/>
    </source>
</evidence>
<keyword evidence="8" id="KW-1185">Reference proteome</keyword>
<dbReference type="Gene3D" id="1.10.10.10">
    <property type="entry name" value="Winged helix-like DNA-binding domain superfamily/Winged helix DNA-binding domain"/>
    <property type="match status" value="1"/>
</dbReference>
<protein>
    <submittedName>
        <fullName evidence="7">Winged helix-turn-helix domain-containing protein</fullName>
    </submittedName>
</protein>
<dbReference type="Proteomes" id="UP001327093">
    <property type="component" value="Unassembled WGS sequence"/>
</dbReference>
<dbReference type="InterPro" id="IPR000524">
    <property type="entry name" value="Tscrpt_reg_HTH_GntR"/>
</dbReference>
<dbReference type="InterPro" id="IPR051446">
    <property type="entry name" value="HTH_trans_reg/aminotransferase"/>
</dbReference>
<dbReference type="SUPFAM" id="SSF46785">
    <property type="entry name" value="Winged helix' DNA-binding domain"/>
    <property type="match status" value="1"/>
</dbReference>
<proteinExistence type="predicted"/>
<name>A0ABU6AFG7_9PSEU</name>
<evidence type="ECO:0000256" key="2">
    <source>
        <dbReference type="ARBA" id="ARBA00023015"/>
    </source>
</evidence>
<keyword evidence="1" id="KW-0663">Pyridoxal phosphate</keyword>
<dbReference type="PANTHER" id="PTHR46577">
    <property type="entry name" value="HTH-TYPE TRANSCRIPTIONAL REGULATORY PROTEIN GABR"/>
    <property type="match status" value="1"/>
</dbReference>
<dbReference type="InterPro" id="IPR036388">
    <property type="entry name" value="WH-like_DNA-bd_sf"/>
</dbReference>
<feature type="coiled-coil region" evidence="5">
    <location>
        <begin position="89"/>
        <end position="116"/>
    </location>
</feature>
<evidence type="ECO:0000256" key="5">
    <source>
        <dbReference type="SAM" id="Coils"/>
    </source>
</evidence>
<dbReference type="PANTHER" id="PTHR46577:SF1">
    <property type="entry name" value="HTH-TYPE TRANSCRIPTIONAL REGULATORY PROTEIN GABR"/>
    <property type="match status" value="1"/>
</dbReference>
<evidence type="ECO:0000256" key="3">
    <source>
        <dbReference type="ARBA" id="ARBA00023125"/>
    </source>
</evidence>
<evidence type="ECO:0000313" key="7">
    <source>
        <dbReference type="EMBL" id="MEB3370213.1"/>
    </source>
</evidence>
<gene>
    <name evidence="7" type="ORF">R4I43_22660</name>
</gene>
<dbReference type="PROSITE" id="PS50949">
    <property type="entry name" value="HTH_GNTR"/>
    <property type="match status" value="1"/>
</dbReference>